<evidence type="ECO:0000256" key="3">
    <source>
        <dbReference type="ARBA" id="ARBA00023163"/>
    </source>
</evidence>
<dbReference type="EMBL" id="BKBQ01000015">
    <property type="protein sequence ID" value="GEQ54306.1"/>
    <property type="molecule type" value="Genomic_DNA"/>
</dbReference>
<dbReference type="PANTHER" id="PTHR30514">
    <property type="entry name" value="GLUCOKINASE"/>
    <property type="match status" value="1"/>
</dbReference>
<dbReference type="GO" id="GO:0003700">
    <property type="term" value="F:DNA-binding transcription factor activity"/>
    <property type="evidence" value="ECO:0007669"/>
    <property type="project" value="InterPro"/>
</dbReference>
<dbReference type="SUPFAM" id="SSF46689">
    <property type="entry name" value="Homeodomain-like"/>
    <property type="match status" value="1"/>
</dbReference>
<evidence type="ECO:0000313" key="6">
    <source>
        <dbReference type="EMBL" id="GEQ49165.1"/>
    </source>
</evidence>
<dbReference type="PROSITE" id="PS51071">
    <property type="entry name" value="HTH_RPIR"/>
    <property type="match status" value="1"/>
</dbReference>
<evidence type="ECO:0000313" key="8">
    <source>
        <dbReference type="Proteomes" id="UP000886597"/>
    </source>
</evidence>
<evidence type="ECO:0000313" key="9">
    <source>
        <dbReference type="Proteomes" id="UP000886607"/>
    </source>
</evidence>
<dbReference type="InterPro" id="IPR046348">
    <property type="entry name" value="SIS_dom_sf"/>
</dbReference>
<organism evidence="7 8">
    <name type="scientific">Tetragenococcus koreensis</name>
    <dbReference type="NCBI Taxonomy" id="290335"/>
    <lineage>
        <taxon>Bacteria</taxon>
        <taxon>Bacillati</taxon>
        <taxon>Bacillota</taxon>
        <taxon>Bacilli</taxon>
        <taxon>Lactobacillales</taxon>
        <taxon>Enterococcaceae</taxon>
        <taxon>Tetragenococcus</taxon>
    </lineage>
</organism>
<evidence type="ECO:0000259" key="4">
    <source>
        <dbReference type="PROSITE" id="PS51071"/>
    </source>
</evidence>
<dbReference type="InterPro" id="IPR035472">
    <property type="entry name" value="RpiR-like_SIS"/>
</dbReference>
<protein>
    <submittedName>
        <fullName evidence="7">RpiR family transcriptional regulator</fullName>
    </submittedName>
</protein>
<reference evidence="7" key="2">
    <citation type="journal article" date="2020" name="Int. Dairy J.">
        <title>Lactic acid bacterial diversity in Brie cheese focusing on salt concentration and pH of isolation medium and characterisation of halophilic and alkaliphilic lactic acid bacterial isolates.</title>
        <authorList>
            <person name="Unno R."/>
            <person name="Matsutani M."/>
            <person name="Suzuki T."/>
            <person name="Kodama K."/>
            <person name="Matsushita H."/>
            <person name="Yamasato K."/>
            <person name="Koizumi Y."/>
            <person name="Ishikawa M."/>
        </authorList>
    </citation>
    <scope>NUCLEOTIDE SEQUENCE</scope>
    <source>
        <strain evidence="7">7C1</strain>
        <strain evidence="6">8C4</strain>
    </source>
</reference>
<dbReference type="PANTHER" id="PTHR30514:SF1">
    <property type="entry name" value="HTH-TYPE TRANSCRIPTIONAL REGULATOR HEXR-RELATED"/>
    <property type="match status" value="1"/>
</dbReference>
<dbReference type="InterPro" id="IPR036388">
    <property type="entry name" value="WH-like_DNA-bd_sf"/>
</dbReference>
<keyword evidence="1" id="KW-0805">Transcription regulation</keyword>
<dbReference type="GO" id="GO:0003677">
    <property type="term" value="F:DNA binding"/>
    <property type="evidence" value="ECO:0007669"/>
    <property type="project" value="UniProtKB-KW"/>
</dbReference>
<dbReference type="RefSeq" id="WP_202583793.1">
    <property type="nucleotide sequence ID" value="NZ_BKBO01000013.1"/>
</dbReference>
<dbReference type="InterPro" id="IPR009057">
    <property type="entry name" value="Homeodomain-like_sf"/>
</dbReference>
<name>A0AAN4RKL6_9ENTE</name>
<dbReference type="Gene3D" id="3.40.50.10490">
    <property type="entry name" value="Glucose-6-phosphate isomerase like protein, domain 1"/>
    <property type="match status" value="1"/>
</dbReference>
<evidence type="ECO:0000256" key="2">
    <source>
        <dbReference type="ARBA" id="ARBA00023125"/>
    </source>
</evidence>
<gene>
    <name evidence="7" type="primary">rpiR_5</name>
    <name evidence="6" type="ORF">TK11N_10170</name>
    <name evidence="7" type="ORF">TK2N_11500</name>
</gene>
<dbReference type="CDD" id="cd05013">
    <property type="entry name" value="SIS_RpiR"/>
    <property type="match status" value="1"/>
</dbReference>
<keyword evidence="3" id="KW-0804">Transcription</keyword>
<dbReference type="GO" id="GO:1901135">
    <property type="term" value="P:carbohydrate derivative metabolic process"/>
    <property type="evidence" value="ECO:0007669"/>
    <property type="project" value="InterPro"/>
</dbReference>
<proteinExistence type="predicted"/>
<dbReference type="EMBL" id="BKBO01000013">
    <property type="protein sequence ID" value="GEQ49165.1"/>
    <property type="molecule type" value="Genomic_DNA"/>
</dbReference>
<feature type="domain" description="SIS" evidence="5">
    <location>
        <begin position="106"/>
        <end position="248"/>
    </location>
</feature>
<dbReference type="GO" id="GO:0097367">
    <property type="term" value="F:carbohydrate derivative binding"/>
    <property type="evidence" value="ECO:0007669"/>
    <property type="project" value="InterPro"/>
</dbReference>
<keyword evidence="9" id="KW-1185">Reference proteome</keyword>
<dbReference type="Pfam" id="PF01380">
    <property type="entry name" value="SIS"/>
    <property type="match status" value="1"/>
</dbReference>
<dbReference type="Proteomes" id="UP000886607">
    <property type="component" value="Unassembled WGS sequence"/>
</dbReference>
<dbReference type="Proteomes" id="UP000886597">
    <property type="component" value="Unassembled WGS sequence"/>
</dbReference>
<evidence type="ECO:0000259" key="5">
    <source>
        <dbReference type="PROSITE" id="PS51464"/>
    </source>
</evidence>
<keyword evidence="2" id="KW-0238">DNA-binding</keyword>
<dbReference type="AlphaFoldDB" id="A0AAN4RKL6"/>
<dbReference type="InterPro" id="IPR000281">
    <property type="entry name" value="HTH_RpiR"/>
</dbReference>
<comment type="caution">
    <text evidence="7">The sequence shown here is derived from an EMBL/GenBank/DDBJ whole genome shotgun (WGS) entry which is preliminary data.</text>
</comment>
<reference evidence="7" key="1">
    <citation type="submission" date="2019-08" db="EMBL/GenBank/DDBJ databases">
        <authorList>
            <person name="Ishikawa M."/>
            <person name="Suzuki T."/>
            <person name="Matsutani M."/>
        </authorList>
    </citation>
    <scope>NUCLEOTIDE SEQUENCE</scope>
    <source>
        <strain evidence="7">7C1</strain>
        <strain evidence="6">8C4</strain>
    </source>
</reference>
<sequence length="254" mass="29055">MLDDLLLKYYEKLNESDKSIAKYVLNNKQRVAGMSIDELANNCLVSRSTIMRFAQKLDLKGFGELKVLIKLDNGSIPKIEGSFVDKVCDNDIKVIDYFRHMDVTEICQKFYQAKRIFVYGTGSVQRSIASEFKRMFLNLGLVIDVIAGEGEFIQTARIMDNNDVLFVISKSGESEFLKEHARQLQLKGIPLISLTSAGNNSLAKISSHNIFVVIERHITIDNYYFDTMLLMYLVVEILFAKYVDFLRETSETQN</sequence>
<dbReference type="PROSITE" id="PS51464">
    <property type="entry name" value="SIS"/>
    <property type="match status" value="1"/>
</dbReference>
<evidence type="ECO:0000313" key="7">
    <source>
        <dbReference type="EMBL" id="GEQ54306.1"/>
    </source>
</evidence>
<dbReference type="Gene3D" id="1.10.10.10">
    <property type="entry name" value="Winged helix-like DNA-binding domain superfamily/Winged helix DNA-binding domain"/>
    <property type="match status" value="1"/>
</dbReference>
<dbReference type="InterPro" id="IPR001347">
    <property type="entry name" value="SIS_dom"/>
</dbReference>
<dbReference type="SUPFAM" id="SSF53697">
    <property type="entry name" value="SIS domain"/>
    <property type="match status" value="1"/>
</dbReference>
<dbReference type="InterPro" id="IPR047640">
    <property type="entry name" value="RpiR-like"/>
</dbReference>
<evidence type="ECO:0000256" key="1">
    <source>
        <dbReference type="ARBA" id="ARBA00023015"/>
    </source>
</evidence>
<feature type="domain" description="HTH rpiR-type" evidence="4">
    <location>
        <begin position="1"/>
        <end position="76"/>
    </location>
</feature>
<dbReference type="Pfam" id="PF01418">
    <property type="entry name" value="HTH_6"/>
    <property type="match status" value="1"/>
</dbReference>
<accession>A0AAN4RKL6</accession>